<comment type="caution">
    <text evidence="2">The sequence shown here is derived from an EMBL/GenBank/DDBJ whole genome shotgun (WGS) entry which is preliminary data.</text>
</comment>
<dbReference type="InterPro" id="IPR042047">
    <property type="entry name" value="SleB_dom1"/>
</dbReference>
<evidence type="ECO:0000259" key="1">
    <source>
        <dbReference type="Pfam" id="PF07486"/>
    </source>
</evidence>
<dbReference type="Proteomes" id="UP000623681">
    <property type="component" value="Unassembled WGS sequence"/>
</dbReference>
<keyword evidence="3" id="KW-1185">Reference proteome</keyword>
<dbReference type="Gene3D" id="1.10.10.2520">
    <property type="entry name" value="Cell wall hydrolase SleB, domain 1"/>
    <property type="match status" value="1"/>
</dbReference>
<organism evidence="2 3">
    <name type="scientific">Clostridium paridis</name>
    <dbReference type="NCBI Taxonomy" id="2803863"/>
    <lineage>
        <taxon>Bacteria</taxon>
        <taxon>Bacillati</taxon>
        <taxon>Bacillota</taxon>
        <taxon>Clostridia</taxon>
        <taxon>Eubacteriales</taxon>
        <taxon>Clostridiaceae</taxon>
        <taxon>Clostridium</taxon>
    </lineage>
</organism>
<dbReference type="RefSeq" id="WP_202769322.1">
    <property type="nucleotide sequence ID" value="NZ_JAESWA010000028.1"/>
</dbReference>
<feature type="domain" description="Cell wall hydrolase SleB" evidence="1">
    <location>
        <begin position="98"/>
        <end position="198"/>
    </location>
</feature>
<gene>
    <name evidence="2" type="ORF">JK634_18910</name>
</gene>
<dbReference type="AlphaFoldDB" id="A0A937FI46"/>
<dbReference type="Pfam" id="PF07486">
    <property type="entry name" value="Hydrolase_2"/>
    <property type="match status" value="1"/>
</dbReference>
<evidence type="ECO:0000313" key="2">
    <source>
        <dbReference type="EMBL" id="MBL4933859.1"/>
    </source>
</evidence>
<dbReference type="EMBL" id="JAESWA010000028">
    <property type="protein sequence ID" value="MBL4933859.1"/>
    <property type="molecule type" value="Genomic_DNA"/>
</dbReference>
<dbReference type="InterPro" id="IPR011105">
    <property type="entry name" value="Cell_wall_hydrolase_SleB"/>
</dbReference>
<proteinExistence type="predicted"/>
<evidence type="ECO:0000313" key="3">
    <source>
        <dbReference type="Proteomes" id="UP000623681"/>
    </source>
</evidence>
<name>A0A937FI46_9CLOT</name>
<sequence>MKKLYLFSFFFLTFFFYLSEIRVCAMESITDTQSAIPIKKDILLGESRILAVNNNEAKDLYKEKEEVVEVFSYNSKTLYITKEDIDLMAMVVYAESKGEPLEGKIAVASVILNRVTNPKFPRTIEGVIKQKNAFSCVKGGTINVTPDKDSYTAVYEAIRGVDPTNDALFFYNPVISTSNWMKNIEKKKVKNIGNHVFFRI</sequence>
<dbReference type="GO" id="GO:0016787">
    <property type="term" value="F:hydrolase activity"/>
    <property type="evidence" value="ECO:0007669"/>
    <property type="project" value="UniProtKB-KW"/>
</dbReference>
<reference evidence="2" key="1">
    <citation type="submission" date="2021-01" db="EMBL/GenBank/DDBJ databases">
        <title>Genome public.</title>
        <authorList>
            <person name="Liu C."/>
            <person name="Sun Q."/>
        </authorList>
    </citation>
    <scope>NUCLEOTIDE SEQUENCE</scope>
    <source>
        <strain evidence="2">YIM B02565</strain>
    </source>
</reference>
<dbReference type="Gene3D" id="6.20.240.60">
    <property type="match status" value="1"/>
</dbReference>
<accession>A0A937FI46</accession>
<protein>
    <submittedName>
        <fullName evidence="2">Cell wall hydrolase</fullName>
    </submittedName>
</protein>
<keyword evidence="2" id="KW-0378">Hydrolase</keyword>